<dbReference type="Proteomes" id="UP001056120">
    <property type="component" value="Linkage Group LG17"/>
</dbReference>
<proteinExistence type="predicted"/>
<gene>
    <name evidence="1" type="ORF">L1987_52869</name>
</gene>
<comment type="caution">
    <text evidence="1">The sequence shown here is derived from an EMBL/GenBank/DDBJ whole genome shotgun (WGS) entry which is preliminary data.</text>
</comment>
<accession>A0ACB9EUA8</accession>
<reference evidence="1 2" key="2">
    <citation type="journal article" date="2022" name="Mol. Ecol. Resour.">
        <title>The genomes of chicory, endive, great burdock and yacon provide insights into Asteraceae paleo-polyploidization history and plant inulin production.</title>
        <authorList>
            <person name="Fan W."/>
            <person name="Wang S."/>
            <person name="Wang H."/>
            <person name="Wang A."/>
            <person name="Jiang F."/>
            <person name="Liu H."/>
            <person name="Zhao H."/>
            <person name="Xu D."/>
            <person name="Zhang Y."/>
        </authorList>
    </citation>
    <scope>NUCLEOTIDE SEQUENCE [LARGE SCALE GENOMIC DNA]</scope>
    <source>
        <strain evidence="2">cv. Yunnan</strain>
        <tissue evidence="1">Leaves</tissue>
    </source>
</reference>
<dbReference type="EMBL" id="CM042034">
    <property type="protein sequence ID" value="KAI3762439.1"/>
    <property type="molecule type" value="Genomic_DNA"/>
</dbReference>
<evidence type="ECO:0000313" key="1">
    <source>
        <dbReference type="EMBL" id="KAI3762439.1"/>
    </source>
</evidence>
<sequence>MKAEDIIEEKNEEPNREIYAQSESNEEEKRRNYALFMGNNWHVSASHNPGGPQYEWGIKEVFDFSLIKSLVSQSDLSTFDAMHVVIRCLCNVNICKQAGASLDSICKGAPLEDFEQSPDPNLTYPKDLVNIMYRDNGPDSGAASDGDGDRNMILCRHFFVTLNSVAIIAANAQESIP</sequence>
<organism evidence="1 2">
    <name type="scientific">Smallanthus sonchifolius</name>
    <dbReference type="NCBI Taxonomy" id="185202"/>
    <lineage>
        <taxon>Eukaryota</taxon>
        <taxon>Viridiplantae</taxon>
        <taxon>Streptophyta</taxon>
        <taxon>Embryophyta</taxon>
        <taxon>Tracheophyta</taxon>
        <taxon>Spermatophyta</taxon>
        <taxon>Magnoliopsida</taxon>
        <taxon>eudicotyledons</taxon>
        <taxon>Gunneridae</taxon>
        <taxon>Pentapetalae</taxon>
        <taxon>asterids</taxon>
        <taxon>campanulids</taxon>
        <taxon>Asterales</taxon>
        <taxon>Asteraceae</taxon>
        <taxon>Asteroideae</taxon>
        <taxon>Heliantheae alliance</taxon>
        <taxon>Millerieae</taxon>
        <taxon>Smallanthus</taxon>
    </lineage>
</organism>
<protein>
    <submittedName>
        <fullName evidence="1">Uncharacterized protein</fullName>
    </submittedName>
</protein>
<reference evidence="2" key="1">
    <citation type="journal article" date="2022" name="Mol. Ecol. Resour.">
        <title>The genomes of chicory, endive, great burdock and yacon provide insights into Asteraceae palaeo-polyploidization history and plant inulin production.</title>
        <authorList>
            <person name="Fan W."/>
            <person name="Wang S."/>
            <person name="Wang H."/>
            <person name="Wang A."/>
            <person name="Jiang F."/>
            <person name="Liu H."/>
            <person name="Zhao H."/>
            <person name="Xu D."/>
            <person name="Zhang Y."/>
        </authorList>
    </citation>
    <scope>NUCLEOTIDE SEQUENCE [LARGE SCALE GENOMIC DNA]</scope>
    <source>
        <strain evidence="2">cv. Yunnan</strain>
    </source>
</reference>
<evidence type="ECO:0000313" key="2">
    <source>
        <dbReference type="Proteomes" id="UP001056120"/>
    </source>
</evidence>
<name>A0ACB9EUA8_9ASTR</name>
<keyword evidence="2" id="KW-1185">Reference proteome</keyword>